<sequence>MHIITRRRITEAKVLFPQCASALAGWLKVIEENDFKNFAELKAAFNSIDKVGDLYVFDIGGNKLRLITSIHFNRKKLYIRHILTHQEYDKNKWKERI</sequence>
<evidence type="ECO:0000313" key="2">
    <source>
        <dbReference type="Proteomes" id="UP000239239"/>
    </source>
</evidence>
<dbReference type="GO" id="GO:0110001">
    <property type="term" value="C:toxin-antitoxin complex"/>
    <property type="evidence" value="ECO:0007669"/>
    <property type="project" value="InterPro"/>
</dbReference>
<dbReference type="RefSeq" id="WP_027227400.1">
    <property type="nucleotide sequence ID" value="NZ_CP017601.1"/>
</dbReference>
<organism evidence="1 2">
    <name type="scientific">Legionella pneumophila</name>
    <dbReference type="NCBI Taxonomy" id="446"/>
    <lineage>
        <taxon>Bacteria</taxon>
        <taxon>Pseudomonadati</taxon>
        <taxon>Pseudomonadota</taxon>
        <taxon>Gammaproteobacteria</taxon>
        <taxon>Legionellales</taxon>
        <taxon>Legionellaceae</taxon>
        <taxon>Legionella</taxon>
    </lineage>
</organism>
<dbReference type="AlphaFoldDB" id="A0A2S6EX92"/>
<reference evidence="1 2" key="1">
    <citation type="submission" date="2018-02" db="EMBL/GenBank/DDBJ databases">
        <title>Draft genome sequences of four Legionella pneumophila clinical strains isolated in Ontario.</title>
        <authorList>
            <person name="Fortuna A."/>
            <person name="Ramnarine R."/>
            <person name="Li A."/>
            <person name="Frantz C."/>
            <person name="Mallo G."/>
        </authorList>
    </citation>
    <scope>NUCLEOTIDE SEQUENCE [LARGE SCALE GENOMIC DNA]</scope>
    <source>
        <strain evidence="1 2">LG61</strain>
    </source>
</reference>
<protein>
    <submittedName>
        <fullName evidence="1">Type II toxin-antitoxin system HigB family toxin</fullName>
    </submittedName>
</protein>
<dbReference type="OrthoDB" id="9799912at2"/>
<comment type="caution">
    <text evidence="1">The sequence shown here is derived from an EMBL/GenBank/DDBJ whole genome shotgun (WGS) entry which is preliminary data.</text>
</comment>
<dbReference type="EMBL" id="PQWY01000016">
    <property type="protein sequence ID" value="PPK29804.1"/>
    <property type="molecule type" value="Genomic_DNA"/>
</dbReference>
<dbReference type="GO" id="GO:0004519">
    <property type="term" value="F:endonuclease activity"/>
    <property type="evidence" value="ECO:0007669"/>
    <property type="project" value="InterPro"/>
</dbReference>
<dbReference type="Pfam" id="PF09907">
    <property type="entry name" value="HigB_toxin"/>
    <property type="match status" value="1"/>
</dbReference>
<name>A0A2S6EX92_LEGPN</name>
<accession>A0A2S6EX92</accession>
<gene>
    <name evidence="1" type="ORF">C3928_12100</name>
</gene>
<dbReference type="Proteomes" id="UP000239239">
    <property type="component" value="Unassembled WGS sequence"/>
</dbReference>
<dbReference type="InterPro" id="IPR018669">
    <property type="entry name" value="Toxin_HigB"/>
</dbReference>
<evidence type="ECO:0000313" key="1">
    <source>
        <dbReference type="EMBL" id="PPK29804.1"/>
    </source>
</evidence>
<dbReference type="GO" id="GO:0003723">
    <property type="term" value="F:RNA binding"/>
    <property type="evidence" value="ECO:0007669"/>
    <property type="project" value="InterPro"/>
</dbReference>
<proteinExistence type="predicted"/>